<evidence type="ECO:0000313" key="9">
    <source>
        <dbReference type="Proteomes" id="UP000466952"/>
    </source>
</evidence>
<dbReference type="NCBIfam" id="NF033644">
    <property type="entry name" value="antiterm_UpxY"/>
    <property type="match status" value="1"/>
</dbReference>
<sequence length="182" mass="20884">MATSEGEKQTCWYVMRDLKRANAKLPAYKQLLNEHFEVFTPMKEQLSVHGGKRTREEVPFIQDLLFVHDTQEAIDPFVEKYPTIQYRFQKGGGYKNPMTVADADMERFIHAVSVSKNPKYYLPGELTPSMCGRHIRIVGGPLDGYEGKLLTVRGSKTKRLLVELPEFFSVGVEVNPEYIRLL</sequence>
<evidence type="ECO:0000313" key="5">
    <source>
        <dbReference type="EMBL" id="RGN94939.1"/>
    </source>
</evidence>
<dbReference type="EMBL" id="JAFBJK010000002">
    <property type="protein sequence ID" value="MBT8725096.1"/>
    <property type="molecule type" value="Genomic_DNA"/>
</dbReference>
<accession>A0A139KAB6</accession>
<reference evidence="3 9" key="2">
    <citation type="journal article" date="2019" name="Nat. Med.">
        <title>A library of human gut bacterial isolates paired with longitudinal multiomics data enables mechanistic microbiome research.</title>
        <authorList>
            <person name="Poyet M."/>
            <person name="Groussin M."/>
            <person name="Gibbons S.M."/>
            <person name="Avila-Pacheco J."/>
            <person name="Jiang X."/>
            <person name="Kearney S.M."/>
            <person name="Perrotta A.R."/>
            <person name="Berdy B."/>
            <person name="Zhao S."/>
            <person name="Lieberman T.D."/>
            <person name="Swanson P.K."/>
            <person name="Smith M."/>
            <person name="Roesemann S."/>
            <person name="Alexander J.E."/>
            <person name="Rich S.A."/>
            <person name="Livny J."/>
            <person name="Vlamakis H."/>
            <person name="Clish C."/>
            <person name="Bullock K."/>
            <person name="Deik A."/>
            <person name="Scott J."/>
            <person name="Pierce K.A."/>
            <person name="Xavier R.J."/>
            <person name="Alm E.J."/>
        </authorList>
    </citation>
    <scope>NUCLEOTIDE SEQUENCE [LARGE SCALE GENOMIC DNA]</scope>
    <source>
        <strain evidence="3 9">BIOML-A11</strain>
    </source>
</reference>
<dbReference type="EMBL" id="QSJZ01000007">
    <property type="protein sequence ID" value="RHE23231.1"/>
    <property type="molecule type" value="Genomic_DNA"/>
</dbReference>
<dbReference type="EMBL" id="QSVA01000005">
    <property type="protein sequence ID" value="RGN94939.1"/>
    <property type="molecule type" value="Genomic_DNA"/>
</dbReference>
<gene>
    <name evidence="6" type="ORF">DW758_10455</name>
    <name evidence="5" type="ORF">DXB37_07135</name>
    <name evidence="3" type="ORF">GAP55_12505</name>
    <name evidence="4" type="ORF">JQN06_02755</name>
</gene>
<dbReference type="GeneID" id="77847522"/>
<evidence type="ECO:0000313" key="10">
    <source>
        <dbReference type="Proteomes" id="UP001196342"/>
    </source>
</evidence>
<dbReference type="Pfam" id="PF02357">
    <property type="entry name" value="NusG"/>
    <property type="match status" value="1"/>
</dbReference>
<proteinExistence type="predicted"/>
<keyword evidence="1" id="KW-0804">Transcription</keyword>
<reference evidence="7 8" key="1">
    <citation type="submission" date="2018-08" db="EMBL/GenBank/DDBJ databases">
        <title>A genome reference for cultivated species of the human gut microbiota.</title>
        <authorList>
            <person name="Zou Y."/>
            <person name="Xue W."/>
            <person name="Luo G."/>
        </authorList>
    </citation>
    <scope>NUCLEOTIDE SEQUENCE [LARGE SCALE GENOMIC DNA]</scope>
    <source>
        <strain evidence="6 8">AM29-12AC</strain>
        <strain evidence="5 7">OM03-4</strain>
    </source>
</reference>
<dbReference type="Proteomes" id="UP000260759">
    <property type="component" value="Unassembled WGS sequence"/>
</dbReference>
<evidence type="ECO:0000313" key="6">
    <source>
        <dbReference type="EMBL" id="RHE23231.1"/>
    </source>
</evidence>
<comment type="caution">
    <text evidence="6">The sequence shown here is derived from an EMBL/GenBank/DDBJ whole genome shotgun (WGS) entry which is preliminary data.</text>
</comment>
<feature type="domain" description="NusG-like N-terminal" evidence="2">
    <location>
        <begin position="11"/>
        <end position="108"/>
    </location>
</feature>
<dbReference type="EMBL" id="WCTR01000008">
    <property type="protein sequence ID" value="KAB4211794.1"/>
    <property type="molecule type" value="Genomic_DNA"/>
</dbReference>
<dbReference type="CDD" id="cd09895">
    <property type="entry name" value="NGN_SP_UpxY"/>
    <property type="match status" value="1"/>
</dbReference>
<dbReference type="RefSeq" id="WP_004293535.1">
    <property type="nucleotide sequence ID" value="NZ_CACRTC010000044.1"/>
</dbReference>
<dbReference type="AlphaFoldDB" id="A0A139KAB6"/>
<evidence type="ECO:0000313" key="3">
    <source>
        <dbReference type="EMBL" id="KAB4211794.1"/>
    </source>
</evidence>
<evidence type="ECO:0000313" key="4">
    <source>
        <dbReference type="EMBL" id="MBT8725096.1"/>
    </source>
</evidence>
<dbReference type="Gene3D" id="3.30.70.940">
    <property type="entry name" value="NusG, N-terminal domain"/>
    <property type="match status" value="1"/>
</dbReference>
<dbReference type="Proteomes" id="UP001196342">
    <property type="component" value="Unassembled WGS sequence"/>
</dbReference>
<evidence type="ECO:0000256" key="1">
    <source>
        <dbReference type="ARBA" id="ARBA00023163"/>
    </source>
</evidence>
<reference evidence="4 10" key="3">
    <citation type="submission" date="2020-12" db="EMBL/GenBank/DDBJ databases">
        <title>Microorganisms.</title>
        <authorList>
            <person name="Matos J."/>
            <person name="Faleiro L."/>
            <person name="Duarte I."/>
        </authorList>
    </citation>
    <scope>NUCLEOTIDE SEQUENCE [LARGE SCALE GENOMIC DNA]</scope>
    <source>
        <strain evidence="4 10">PtFD3Pch2</strain>
    </source>
</reference>
<dbReference type="InterPro" id="IPR006645">
    <property type="entry name" value="NGN-like_dom"/>
</dbReference>
<dbReference type="SUPFAM" id="SSF82679">
    <property type="entry name" value="N-utilization substance G protein NusG, N-terminal domain"/>
    <property type="match status" value="1"/>
</dbReference>
<dbReference type="Proteomes" id="UP000466952">
    <property type="component" value="Unassembled WGS sequence"/>
</dbReference>
<name>A0A139KAB6_BACUN</name>
<evidence type="ECO:0000313" key="7">
    <source>
        <dbReference type="Proteomes" id="UP000260759"/>
    </source>
</evidence>
<dbReference type="InterPro" id="IPR036735">
    <property type="entry name" value="NGN_dom_sf"/>
</dbReference>
<evidence type="ECO:0000259" key="2">
    <source>
        <dbReference type="Pfam" id="PF02357"/>
    </source>
</evidence>
<dbReference type="GO" id="GO:0006354">
    <property type="term" value="P:DNA-templated transcription elongation"/>
    <property type="evidence" value="ECO:0007669"/>
    <property type="project" value="InterPro"/>
</dbReference>
<keyword evidence="10" id="KW-1185">Reference proteome</keyword>
<dbReference type="Proteomes" id="UP000283601">
    <property type="component" value="Unassembled WGS sequence"/>
</dbReference>
<protein>
    <submittedName>
        <fullName evidence="6">UpxY family transcription antiterminator</fullName>
    </submittedName>
</protein>
<organism evidence="6 8">
    <name type="scientific">Bacteroides uniformis</name>
    <dbReference type="NCBI Taxonomy" id="820"/>
    <lineage>
        <taxon>Bacteria</taxon>
        <taxon>Pseudomonadati</taxon>
        <taxon>Bacteroidota</taxon>
        <taxon>Bacteroidia</taxon>
        <taxon>Bacteroidales</taxon>
        <taxon>Bacteroidaceae</taxon>
        <taxon>Bacteroides</taxon>
    </lineage>
</organism>
<evidence type="ECO:0000313" key="8">
    <source>
        <dbReference type="Proteomes" id="UP000283601"/>
    </source>
</evidence>